<evidence type="ECO:0000256" key="3">
    <source>
        <dbReference type="ARBA" id="ARBA00022723"/>
    </source>
</evidence>
<dbReference type="InterPro" id="IPR036396">
    <property type="entry name" value="Cyt_P450_sf"/>
</dbReference>
<keyword evidence="2" id="KW-0349">Heme</keyword>
<dbReference type="PRINTS" id="PR00359">
    <property type="entry name" value="BP450"/>
</dbReference>
<evidence type="ECO:0000256" key="4">
    <source>
        <dbReference type="ARBA" id="ARBA00023002"/>
    </source>
</evidence>
<evidence type="ECO:0000313" key="8">
    <source>
        <dbReference type="Proteomes" id="UP000620156"/>
    </source>
</evidence>
<reference evidence="7" key="1">
    <citation type="journal article" date="2014" name="Int. J. Syst. Evol. Microbiol.">
        <title>Complete genome sequence of Corynebacterium casei LMG S-19264T (=DSM 44701T), isolated from a smear-ripened cheese.</title>
        <authorList>
            <consortium name="US DOE Joint Genome Institute (JGI-PGF)"/>
            <person name="Walter F."/>
            <person name="Albersmeier A."/>
            <person name="Kalinowski J."/>
            <person name="Ruckert C."/>
        </authorList>
    </citation>
    <scope>NUCLEOTIDE SEQUENCE</scope>
    <source>
        <strain evidence="7">JCM 3131</strain>
    </source>
</reference>
<keyword evidence="6" id="KW-0503">Monooxygenase</keyword>
<gene>
    <name evidence="7" type="primary">cyp158a1</name>
    <name evidence="7" type="ORF">GCM10010145_66860</name>
</gene>
<evidence type="ECO:0000256" key="2">
    <source>
        <dbReference type="ARBA" id="ARBA00022617"/>
    </source>
</evidence>
<protein>
    <submittedName>
        <fullName evidence="7">Biflaviolin synthase CYP158A1</fullName>
    </submittedName>
</protein>
<reference evidence="7" key="2">
    <citation type="submission" date="2020-09" db="EMBL/GenBank/DDBJ databases">
        <authorList>
            <person name="Sun Q."/>
            <person name="Ohkuma M."/>
        </authorList>
    </citation>
    <scope>NUCLEOTIDE SEQUENCE</scope>
    <source>
        <strain evidence="7">JCM 3131</strain>
    </source>
</reference>
<dbReference type="PANTHER" id="PTHR46696:SF1">
    <property type="entry name" value="CYTOCHROME P450 YJIB-RELATED"/>
    <property type="match status" value="1"/>
</dbReference>
<evidence type="ECO:0000256" key="5">
    <source>
        <dbReference type="ARBA" id="ARBA00023004"/>
    </source>
</evidence>
<evidence type="ECO:0000256" key="6">
    <source>
        <dbReference type="ARBA" id="ARBA00023033"/>
    </source>
</evidence>
<evidence type="ECO:0000256" key="1">
    <source>
        <dbReference type="ARBA" id="ARBA00010617"/>
    </source>
</evidence>
<dbReference type="FunFam" id="1.10.630.10:FF:000018">
    <property type="entry name" value="Cytochrome P450 monooxygenase"/>
    <property type="match status" value="1"/>
</dbReference>
<keyword evidence="8" id="KW-1185">Reference proteome</keyword>
<comment type="caution">
    <text evidence="7">The sequence shown here is derived from an EMBL/GenBank/DDBJ whole genome shotgun (WGS) entry which is preliminary data.</text>
</comment>
<name>A0A918EXR4_9ACTN</name>
<dbReference type="AlphaFoldDB" id="A0A918EXR4"/>
<dbReference type="GO" id="GO:0004497">
    <property type="term" value="F:monooxygenase activity"/>
    <property type="evidence" value="ECO:0007669"/>
    <property type="project" value="UniProtKB-KW"/>
</dbReference>
<dbReference type="GO" id="GO:0016705">
    <property type="term" value="F:oxidoreductase activity, acting on paired donors, with incorporation or reduction of molecular oxygen"/>
    <property type="evidence" value="ECO:0007669"/>
    <property type="project" value="InterPro"/>
</dbReference>
<organism evidence="7 8">
    <name type="scientific">Streptomyces ruber</name>
    <dbReference type="NCBI Taxonomy" id="83378"/>
    <lineage>
        <taxon>Bacteria</taxon>
        <taxon>Bacillati</taxon>
        <taxon>Actinomycetota</taxon>
        <taxon>Actinomycetes</taxon>
        <taxon>Kitasatosporales</taxon>
        <taxon>Streptomycetaceae</taxon>
        <taxon>Streptomyces</taxon>
    </lineage>
</organism>
<dbReference type="PANTHER" id="PTHR46696">
    <property type="entry name" value="P450, PUTATIVE (EUROFUNG)-RELATED"/>
    <property type="match status" value="1"/>
</dbReference>
<dbReference type="InterPro" id="IPR001128">
    <property type="entry name" value="Cyt_P450"/>
</dbReference>
<comment type="similarity">
    <text evidence="1">Belongs to the cytochrome P450 family.</text>
</comment>
<dbReference type="InterPro" id="IPR002397">
    <property type="entry name" value="Cyt_P450_B"/>
</dbReference>
<accession>A0A918EXR4</accession>
<keyword evidence="3" id="KW-0479">Metal-binding</keyword>
<dbReference type="RefSeq" id="WP_189220627.1">
    <property type="nucleotide sequence ID" value="NZ_BMQK01000027.1"/>
</dbReference>
<sequence length="401" mass="44064">MSEDVRVWPRVELRGVDLDPMMTELLGEKRASKVRFAYGSVPAWVLTRYEDVRSVTSDARFSRAAAWHVDSTRITELRAPIKGDMTYQDGAAHARVRRQMAKAFTPARTEALALAAERVCETLVDSLLRQGPPADLVDDLASPFALETAWGMVGVPAADREGPLRDCFETVFSSGADPQRVHDAQEALRRLFQGLVSAARGRGAAGGSGEDLITVLTEPAGGLSDEEIVANAYKSMQSAWRGIRNHSANLLYVLLTHPAETAWLRAHPEAWPAAVDELVRFVPRLAGCGVERIATEDVDIAGVTVRRGEPVYVSYASANRDERAFPDPHRLDLRRAGNPHLAYGHGPHRCPASSIAHRELGTLVGAFVSRLPTARPAVPEDRLEWRTTDILRGPRHLPVTW</sequence>
<evidence type="ECO:0000313" key="7">
    <source>
        <dbReference type="EMBL" id="GGQ88087.1"/>
    </source>
</evidence>
<proteinExistence type="inferred from homology"/>
<dbReference type="Gene3D" id="1.10.630.10">
    <property type="entry name" value="Cytochrome P450"/>
    <property type="match status" value="1"/>
</dbReference>
<keyword evidence="4" id="KW-0560">Oxidoreductase</keyword>
<dbReference type="Pfam" id="PF00067">
    <property type="entry name" value="p450"/>
    <property type="match status" value="1"/>
</dbReference>
<dbReference type="EMBL" id="BMQK01000027">
    <property type="protein sequence ID" value="GGQ88087.1"/>
    <property type="molecule type" value="Genomic_DNA"/>
</dbReference>
<dbReference type="GO" id="GO:0020037">
    <property type="term" value="F:heme binding"/>
    <property type="evidence" value="ECO:0007669"/>
    <property type="project" value="InterPro"/>
</dbReference>
<dbReference type="GO" id="GO:0005506">
    <property type="term" value="F:iron ion binding"/>
    <property type="evidence" value="ECO:0007669"/>
    <property type="project" value="InterPro"/>
</dbReference>
<dbReference type="Proteomes" id="UP000620156">
    <property type="component" value="Unassembled WGS sequence"/>
</dbReference>
<keyword evidence="5" id="KW-0408">Iron</keyword>
<dbReference type="SUPFAM" id="SSF48264">
    <property type="entry name" value="Cytochrome P450"/>
    <property type="match status" value="1"/>
</dbReference>